<reference evidence="1 2" key="1">
    <citation type="submission" date="2016-11" db="EMBL/GenBank/DDBJ databases">
        <authorList>
            <person name="Jaros S."/>
            <person name="Januszkiewicz K."/>
            <person name="Wedrychowicz H."/>
        </authorList>
    </citation>
    <scope>NUCLEOTIDE SEQUENCE [LARGE SCALE GENOMIC DNA]</scope>
    <source>
        <strain evidence="1 2">BPI-34</strain>
    </source>
</reference>
<dbReference type="EMBL" id="FRCJ01000004">
    <property type="protein sequence ID" value="SHM55752.1"/>
    <property type="molecule type" value="Genomic_DNA"/>
</dbReference>
<evidence type="ECO:0000313" key="2">
    <source>
        <dbReference type="Proteomes" id="UP000184280"/>
    </source>
</evidence>
<accession>A0A1M7JRT3</accession>
<name>A0A1M7JRT3_XYLRU</name>
<evidence type="ECO:0000313" key="1">
    <source>
        <dbReference type="EMBL" id="SHM55752.1"/>
    </source>
</evidence>
<proteinExistence type="predicted"/>
<sequence>MNKQTIHLDIELFQGYTCIGCAVVNDLAIEVEFTDDEIAQMKQFVSQIDETDYSRGIMPVLADAAPELHERIDAAARSEIFDFYVKDGIHQGYIEFEDDELRRNFLKDYNLTEDDYDKDLYYDWYDEEMERIRCSGLRWIRARYSVDDHVDMEDNPDYTVDIPCEFLPEQ</sequence>
<dbReference type="RefSeq" id="WP_073045287.1">
    <property type="nucleotide sequence ID" value="NZ_FOLF01000007.1"/>
</dbReference>
<gene>
    <name evidence="1" type="ORF">SAMN04488494_2152</name>
</gene>
<organism evidence="1 2">
    <name type="scientific">Xylanibacter ruminicola</name>
    <name type="common">Prevotella ruminicola</name>
    <dbReference type="NCBI Taxonomy" id="839"/>
    <lineage>
        <taxon>Bacteria</taxon>
        <taxon>Pseudomonadati</taxon>
        <taxon>Bacteroidota</taxon>
        <taxon>Bacteroidia</taxon>
        <taxon>Bacteroidales</taxon>
        <taxon>Prevotellaceae</taxon>
        <taxon>Xylanibacter</taxon>
    </lineage>
</organism>
<dbReference type="Proteomes" id="UP000184280">
    <property type="component" value="Unassembled WGS sequence"/>
</dbReference>
<protein>
    <submittedName>
        <fullName evidence="1">Uncharacterized protein</fullName>
    </submittedName>
</protein>
<dbReference type="AlphaFoldDB" id="A0A1M7JRT3"/>